<organism evidence="1 2">
    <name type="scientific">Pediococcus argentinicus</name>
    <dbReference type="NCBI Taxonomy" id="480391"/>
    <lineage>
        <taxon>Bacteria</taxon>
        <taxon>Bacillati</taxon>
        <taxon>Bacillota</taxon>
        <taxon>Bacilli</taxon>
        <taxon>Lactobacillales</taxon>
        <taxon>Lactobacillaceae</taxon>
        <taxon>Pediococcus</taxon>
    </lineage>
</organism>
<dbReference type="OrthoDB" id="2248114at2"/>
<keyword evidence="2" id="KW-1185">Reference proteome</keyword>
<reference evidence="1 2" key="1">
    <citation type="journal article" date="2015" name="Genome Announc.">
        <title>Expanding the biotechnology potential of lactobacilli through comparative genomics of 213 strains and associated genera.</title>
        <authorList>
            <person name="Sun Z."/>
            <person name="Harris H.M."/>
            <person name="McCann A."/>
            <person name="Guo C."/>
            <person name="Argimon S."/>
            <person name="Zhang W."/>
            <person name="Yang X."/>
            <person name="Jeffery I.B."/>
            <person name="Cooney J.C."/>
            <person name="Kagawa T.F."/>
            <person name="Liu W."/>
            <person name="Song Y."/>
            <person name="Salvetti E."/>
            <person name="Wrobel A."/>
            <person name="Rasinkangas P."/>
            <person name="Parkhill J."/>
            <person name="Rea M.C."/>
            <person name="O'Sullivan O."/>
            <person name="Ritari J."/>
            <person name="Douillard F.P."/>
            <person name="Paul Ross R."/>
            <person name="Yang R."/>
            <person name="Briner A.E."/>
            <person name="Felis G.E."/>
            <person name="de Vos W.M."/>
            <person name="Barrangou R."/>
            <person name="Klaenhammer T.R."/>
            <person name="Caufield P.W."/>
            <person name="Cui Y."/>
            <person name="Zhang H."/>
            <person name="O'Toole P.W."/>
        </authorList>
    </citation>
    <scope>NUCLEOTIDE SEQUENCE [LARGE SCALE GENOMIC DNA]</scope>
    <source>
        <strain evidence="1 2">DSM 23026</strain>
    </source>
</reference>
<evidence type="ECO:0000313" key="2">
    <source>
        <dbReference type="Proteomes" id="UP000051249"/>
    </source>
</evidence>
<dbReference type="PATRIC" id="fig|480391.4.peg.77"/>
<comment type="caution">
    <text evidence="1">The sequence shown here is derived from an EMBL/GenBank/DDBJ whole genome shotgun (WGS) entry which is preliminary data.</text>
</comment>
<dbReference type="AlphaFoldDB" id="A0A0R2NN76"/>
<gene>
    <name evidence="1" type="ORF">IV88_GL000075</name>
</gene>
<accession>A0A0R2NN76</accession>
<dbReference type="Proteomes" id="UP000051249">
    <property type="component" value="Unassembled WGS sequence"/>
</dbReference>
<dbReference type="RefSeq" id="WP_057797575.1">
    <property type="nucleotide sequence ID" value="NZ_BJZZ01000001.1"/>
</dbReference>
<sequence>MNDNYKLKDWAPKFNKKGAELMRSMHVHFDNQNDGQEFQQIDFNNQQEFLKNNLTKTYQIKLLTSFNERCVWAVVGKSKDNSKYFWAIDRQFESEISVDQLKKLFS</sequence>
<name>A0A0R2NN76_9LACO</name>
<dbReference type="EMBL" id="JQCQ01000001">
    <property type="protein sequence ID" value="KRO26290.1"/>
    <property type="molecule type" value="Genomic_DNA"/>
</dbReference>
<protein>
    <submittedName>
        <fullName evidence="1">Uncharacterized protein</fullName>
    </submittedName>
</protein>
<proteinExistence type="predicted"/>
<evidence type="ECO:0000313" key="1">
    <source>
        <dbReference type="EMBL" id="KRO26290.1"/>
    </source>
</evidence>